<dbReference type="InterPro" id="IPR037066">
    <property type="entry name" value="Plug_dom_sf"/>
</dbReference>
<keyword evidence="12" id="KW-0675">Receptor</keyword>
<dbReference type="Gene3D" id="2.40.170.20">
    <property type="entry name" value="TonB-dependent receptor, beta-barrel domain"/>
    <property type="match status" value="1"/>
</dbReference>
<dbReference type="Pfam" id="PF07715">
    <property type="entry name" value="Plug"/>
    <property type="match status" value="1"/>
</dbReference>
<dbReference type="InterPro" id="IPR039426">
    <property type="entry name" value="TonB-dep_rcpt-like"/>
</dbReference>
<feature type="domain" description="TonB-dependent receptor plug" evidence="11">
    <location>
        <begin position="90"/>
        <end position="200"/>
    </location>
</feature>
<dbReference type="GO" id="GO:0009279">
    <property type="term" value="C:cell outer membrane"/>
    <property type="evidence" value="ECO:0007669"/>
    <property type="project" value="UniProtKB-SubCell"/>
</dbReference>
<dbReference type="PANTHER" id="PTHR47234:SF2">
    <property type="entry name" value="TONB-DEPENDENT RECEPTOR"/>
    <property type="match status" value="1"/>
</dbReference>
<keyword evidence="7 8" id="KW-0998">Cell outer membrane</keyword>
<evidence type="ECO:0000256" key="3">
    <source>
        <dbReference type="ARBA" id="ARBA00022452"/>
    </source>
</evidence>
<protein>
    <submittedName>
        <fullName evidence="12">TonB-dependent receptor</fullName>
    </submittedName>
</protein>
<gene>
    <name evidence="12" type="ORF">GRI62_10575</name>
</gene>
<evidence type="ECO:0000256" key="9">
    <source>
        <dbReference type="RuleBase" id="RU003357"/>
    </source>
</evidence>
<comment type="subcellular location">
    <subcellularLocation>
        <location evidence="1 8">Cell outer membrane</location>
        <topology evidence="1 8">Multi-pass membrane protein</topology>
    </subcellularLocation>
</comment>
<feature type="domain" description="TonB-dependent receptor-like beta-barrel" evidence="10">
    <location>
        <begin position="383"/>
        <end position="883"/>
    </location>
</feature>
<evidence type="ECO:0000313" key="13">
    <source>
        <dbReference type="Proteomes" id="UP000460626"/>
    </source>
</evidence>
<evidence type="ECO:0000256" key="6">
    <source>
        <dbReference type="ARBA" id="ARBA00023136"/>
    </source>
</evidence>
<comment type="caution">
    <text evidence="12">The sequence shown here is derived from an EMBL/GenBank/DDBJ whole genome shotgun (WGS) entry which is preliminary data.</text>
</comment>
<accession>A0A845A1N1</accession>
<dbReference type="InterPro" id="IPR000531">
    <property type="entry name" value="Beta-barrel_TonB"/>
</dbReference>
<dbReference type="InterPro" id="IPR012910">
    <property type="entry name" value="Plug_dom"/>
</dbReference>
<comment type="similarity">
    <text evidence="8 9">Belongs to the TonB-dependent receptor family.</text>
</comment>
<organism evidence="12 13">
    <name type="scientific">Aurantiacibacter arachoides</name>
    <dbReference type="NCBI Taxonomy" id="1850444"/>
    <lineage>
        <taxon>Bacteria</taxon>
        <taxon>Pseudomonadati</taxon>
        <taxon>Pseudomonadota</taxon>
        <taxon>Alphaproteobacteria</taxon>
        <taxon>Sphingomonadales</taxon>
        <taxon>Erythrobacteraceae</taxon>
        <taxon>Aurantiacibacter</taxon>
    </lineage>
</organism>
<evidence type="ECO:0000259" key="10">
    <source>
        <dbReference type="Pfam" id="PF00593"/>
    </source>
</evidence>
<dbReference type="Pfam" id="PF00593">
    <property type="entry name" value="TonB_dep_Rec_b-barrel"/>
    <property type="match status" value="1"/>
</dbReference>
<evidence type="ECO:0000256" key="7">
    <source>
        <dbReference type="ARBA" id="ARBA00023237"/>
    </source>
</evidence>
<dbReference type="SUPFAM" id="SSF56935">
    <property type="entry name" value="Porins"/>
    <property type="match status" value="1"/>
</dbReference>
<keyword evidence="13" id="KW-1185">Reference proteome</keyword>
<dbReference type="Gene3D" id="2.170.130.10">
    <property type="entry name" value="TonB-dependent receptor, plug domain"/>
    <property type="match status" value="1"/>
</dbReference>
<evidence type="ECO:0000256" key="5">
    <source>
        <dbReference type="ARBA" id="ARBA00023077"/>
    </source>
</evidence>
<keyword evidence="4 8" id="KW-0812">Transmembrane</keyword>
<evidence type="ECO:0000256" key="1">
    <source>
        <dbReference type="ARBA" id="ARBA00004571"/>
    </source>
</evidence>
<keyword evidence="6 8" id="KW-0472">Membrane</keyword>
<keyword evidence="3 8" id="KW-1134">Transmembrane beta strand</keyword>
<name>A0A845A1N1_9SPHN</name>
<keyword evidence="5 9" id="KW-0798">TonB box</keyword>
<dbReference type="PANTHER" id="PTHR47234">
    <property type="match status" value="1"/>
</dbReference>
<dbReference type="Proteomes" id="UP000460626">
    <property type="component" value="Unassembled WGS sequence"/>
</dbReference>
<dbReference type="PROSITE" id="PS52016">
    <property type="entry name" value="TONB_DEPENDENT_REC_3"/>
    <property type="match status" value="1"/>
</dbReference>
<evidence type="ECO:0000256" key="4">
    <source>
        <dbReference type="ARBA" id="ARBA00022692"/>
    </source>
</evidence>
<sequence length="923" mass="98496">MRGQRRHSRCVPRKRKSHRGEVMSVLANSTAVALARSGSALAIAVASLVASQPAFAQAVTPPPVQDEDVPDAIIVTGSRVSQGNAPVGATAVVLGQEEIAASGNVTIDRVIKELPQVFDLGVSENSRGQAGGSGNITFGNSVNLRGIGPYATLVLIDGHRVVNNSRSTDPSVLPTLGVERVEVVANGASAIYGSDAVAGVVNIIPRRSLDGFEAFARYGFSDDHAFDEWSAGAAGGIRFDRGQFMVAYEHVERSNLNGDERDFFTSNQVPFGGNDYRVTRCNPGTLIAGGTTFALPLNFAAAQAGSLVAGTANRCDALSGQDLIPEQSYDSVNSTGTFEVTDWLEVFYDGFYSKRNFRRLNANPSTRLTVPQTNPFFVRPAGFTGTSYQVDYAFVGPNIPTQESFGSAESYQISPGVRVQLPFDWELEGLFAYGETHDFSGSYTGINNAALNAALTSTNPATAFDPFGGRTSQSVIDGIFNQIFLAPTDGELTFYEVGASGPLFQLPGGEVRMAVGYERQDFTVDLGSARGAPTTPIAFRSFDRTVDSVYGELLVPIFGPDNARPGFQSLEMVAAIRYDSYSDAGDTTNPQFGINWEPFDRLTLRGSYGTSFRAPTIPEIYGNSNNLFVQNYQNPAGGAPLVGVALSGPNLDLGPETAETWSVGADFEPVDDLRLSVTYFDVAYDNQVSANLSNLTILGQEGQFAGTDVILRGAAARAEIQRQIDAGVGVLGAFPGGSLANIDVFVDGRSRNLGKSITRGIDATVNYRMDFGANDVVRLSASGTYLTDYQVAVAPQADLVDQLNIIFQPLKFKARVAANWDHGPFTSRISATHVGGYTNNLVTPNQDVDSYTPVDLSVTYRIGEAFGFDRLNGLELTGEVRNVLDQDPPYVNLAPSGNGSGGYDATAANPVGRFFAVGARVRF</sequence>
<evidence type="ECO:0000259" key="11">
    <source>
        <dbReference type="Pfam" id="PF07715"/>
    </source>
</evidence>
<keyword evidence="2 8" id="KW-0813">Transport</keyword>
<evidence type="ECO:0000256" key="2">
    <source>
        <dbReference type="ARBA" id="ARBA00022448"/>
    </source>
</evidence>
<evidence type="ECO:0000256" key="8">
    <source>
        <dbReference type="PROSITE-ProRule" id="PRU01360"/>
    </source>
</evidence>
<dbReference type="EMBL" id="WTYH01000001">
    <property type="protein sequence ID" value="MXO94045.1"/>
    <property type="molecule type" value="Genomic_DNA"/>
</dbReference>
<dbReference type="AlphaFoldDB" id="A0A845A1N1"/>
<dbReference type="InterPro" id="IPR036942">
    <property type="entry name" value="Beta-barrel_TonB_sf"/>
</dbReference>
<evidence type="ECO:0000313" key="12">
    <source>
        <dbReference type="EMBL" id="MXO94045.1"/>
    </source>
</evidence>
<reference evidence="12 13" key="1">
    <citation type="submission" date="2019-12" db="EMBL/GenBank/DDBJ databases">
        <title>Genomic-based taxomic classification of the family Erythrobacteraceae.</title>
        <authorList>
            <person name="Xu L."/>
        </authorList>
    </citation>
    <scope>NUCLEOTIDE SEQUENCE [LARGE SCALE GENOMIC DNA]</scope>
    <source>
        <strain evidence="12 13">RC4-10-4</strain>
    </source>
</reference>
<proteinExistence type="inferred from homology"/>